<organism evidence="1 2">
    <name type="scientific">Halonatronomonas betaini</name>
    <dbReference type="NCBI Taxonomy" id="2778430"/>
    <lineage>
        <taxon>Bacteria</taxon>
        <taxon>Bacillati</taxon>
        <taxon>Bacillota</taxon>
        <taxon>Clostridia</taxon>
        <taxon>Halanaerobiales</taxon>
        <taxon>Halarsenatibacteraceae</taxon>
        <taxon>Halonatronomonas</taxon>
    </lineage>
</organism>
<protein>
    <recommendedName>
        <fullName evidence="3">DUF2330 domain-containing protein</fullName>
    </recommendedName>
</protein>
<dbReference type="RefSeq" id="WP_270452250.1">
    <property type="nucleotide sequence ID" value="NZ_JADPIE010000001.1"/>
</dbReference>
<evidence type="ECO:0008006" key="3">
    <source>
        <dbReference type="Google" id="ProtNLM"/>
    </source>
</evidence>
<sequence>MKRLVISGLILLLVLVVGAPVQARILIPLDDLEISEFNEEVGLIWNGNEEMIIQKMIIETGSSGNFLDLMPLPAEPAFNDTWNDNVFSITREAFINRQRGFEHPDYFFASPGDFAEMELIDQELVHSNETELVIEAINDFLTARDFNAIEITDTKADLIEGYLNRDIEYFHFRLISVPETLASRIDHWQFNSDTLFYPLDTNLTGNLHFTLIQPSPHLNFYDYHATDFINYIPPRLTRPDTLKEIEPELTDFFDTILIYTFFWELNL</sequence>
<gene>
    <name evidence="1" type="ORF">I0Q91_00815</name>
</gene>
<accession>A0A931AMT3</accession>
<keyword evidence="2" id="KW-1185">Reference proteome</keyword>
<proteinExistence type="predicted"/>
<evidence type="ECO:0000313" key="2">
    <source>
        <dbReference type="Proteomes" id="UP000621436"/>
    </source>
</evidence>
<reference evidence="1" key="1">
    <citation type="submission" date="2020-11" db="EMBL/GenBank/DDBJ databases">
        <title>Halonatronomonas betainensis gen. nov., sp. nov. a novel haloalkaliphilic representative of the family Halanaerobiacae capable of betaine degradation.</title>
        <authorList>
            <person name="Boltyanskaya Y."/>
            <person name="Kevbrin V."/>
            <person name="Detkova E."/>
            <person name="Grouzdev D.S."/>
            <person name="Koziaeva V."/>
            <person name="Zhilina T."/>
        </authorList>
    </citation>
    <scope>NUCLEOTIDE SEQUENCE</scope>
    <source>
        <strain evidence="1">Z-7014</strain>
    </source>
</reference>
<comment type="caution">
    <text evidence="1">The sequence shown here is derived from an EMBL/GenBank/DDBJ whole genome shotgun (WGS) entry which is preliminary data.</text>
</comment>
<dbReference type="Proteomes" id="UP000621436">
    <property type="component" value="Unassembled WGS sequence"/>
</dbReference>
<dbReference type="EMBL" id="JADPIE010000001">
    <property type="protein sequence ID" value="MBF8435607.1"/>
    <property type="molecule type" value="Genomic_DNA"/>
</dbReference>
<name>A0A931AMT3_9FIRM</name>
<dbReference type="AlphaFoldDB" id="A0A931AMT3"/>
<evidence type="ECO:0000313" key="1">
    <source>
        <dbReference type="EMBL" id="MBF8435607.1"/>
    </source>
</evidence>